<dbReference type="InterPro" id="IPR005841">
    <property type="entry name" value="Alpha-D-phosphohexomutase_SF"/>
</dbReference>
<evidence type="ECO:0000259" key="14">
    <source>
        <dbReference type="Pfam" id="PF02880"/>
    </source>
</evidence>
<comment type="similarity">
    <text evidence="1 8 9">Belongs to the phosphohexose mutase family.</text>
</comment>
<evidence type="ECO:0000256" key="1">
    <source>
        <dbReference type="ARBA" id="ARBA00010231"/>
    </source>
</evidence>
<dbReference type="HAMAP" id="MF_01554_B">
    <property type="entry name" value="GlmM_B"/>
    <property type="match status" value="1"/>
</dbReference>
<evidence type="ECO:0000256" key="9">
    <source>
        <dbReference type="RuleBase" id="RU004326"/>
    </source>
</evidence>
<evidence type="ECO:0000256" key="8">
    <source>
        <dbReference type="HAMAP-Rule" id="MF_01554"/>
    </source>
</evidence>
<evidence type="ECO:0000313" key="16">
    <source>
        <dbReference type="Proteomes" id="UP000184076"/>
    </source>
</evidence>
<evidence type="ECO:0000256" key="4">
    <source>
        <dbReference type="ARBA" id="ARBA00022842"/>
    </source>
</evidence>
<reference evidence="16" key="1">
    <citation type="submission" date="2016-11" db="EMBL/GenBank/DDBJ databases">
        <authorList>
            <person name="Varghese N."/>
            <person name="Submissions S."/>
        </authorList>
    </citation>
    <scope>NUCLEOTIDE SEQUENCE [LARGE SCALE GENOMIC DNA]</scope>
    <source>
        <strain evidence="16">DSM 9756</strain>
    </source>
</reference>
<dbReference type="GO" id="GO:0009252">
    <property type="term" value="P:peptidoglycan biosynthetic process"/>
    <property type="evidence" value="ECO:0007669"/>
    <property type="project" value="TreeGrafter"/>
</dbReference>
<evidence type="ECO:0000256" key="5">
    <source>
        <dbReference type="ARBA" id="ARBA00023235"/>
    </source>
</evidence>
<dbReference type="Pfam" id="PF02880">
    <property type="entry name" value="PGM_PMM_III"/>
    <property type="match status" value="1"/>
</dbReference>
<dbReference type="GO" id="GO:0005829">
    <property type="term" value="C:cytosol"/>
    <property type="evidence" value="ECO:0007669"/>
    <property type="project" value="TreeGrafter"/>
</dbReference>
<organism evidence="15 16">
    <name type="scientific">Desulfacinum infernum DSM 9756</name>
    <dbReference type="NCBI Taxonomy" id="1121391"/>
    <lineage>
        <taxon>Bacteria</taxon>
        <taxon>Pseudomonadati</taxon>
        <taxon>Thermodesulfobacteriota</taxon>
        <taxon>Syntrophobacteria</taxon>
        <taxon>Syntrophobacterales</taxon>
        <taxon>Syntrophobacteraceae</taxon>
        <taxon>Desulfacinum</taxon>
    </lineage>
</organism>
<dbReference type="GO" id="GO:0004615">
    <property type="term" value="F:phosphomannomutase activity"/>
    <property type="evidence" value="ECO:0007669"/>
    <property type="project" value="TreeGrafter"/>
</dbReference>
<keyword evidence="16" id="KW-1185">Reference proteome</keyword>
<accession>A0A1M4SG09</accession>
<dbReference type="FunFam" id="3.40.120.10:FF:000001">
    <property type="entry name" value="Phosphoglucosamine mutase"/>
    <property type="match status" value="1"/>
</dbReference>
<evidence type="ECO:0000259" key="13">
    <source>
        <dbReference type="Pfam" id="PF02879"/>
    </source>
</evidence>
<dbReference type="GO" id="GO:0000287">
    <property type="term" value="F:magnesium ion binding"/>
    <property type="evidence" value="ECO:0007669"/>
    <property type="project" value="UniProtKB-UniRule"/>
</dbReference>
<dbReference type="NCBIfam" id="TIGR01455">
    <property type="entry name" value="glmM"/>
    <property type="match status" value="1"/>
</dbReference>
<dbReference type="PRINTS" id="PR00509">
    <property type="entry name" value="PGMPMM"/>
</dbReference>
<feature type="domain" description="Alpha-D-phosphohexomutase alpha/beta/alpha" evidence="13">
    <location>
        <begin position="160"/>
        <end position="257"/>
    </location>
</feature>
<protein>
    <recommendedName>
        <fullName evidence="7 8">Phosphoglucosamine mutase</fullName>
        <ecNumber evidence="6 8">5.4.2.10</ecNumber>
    </recommendedName>
</protein>
<dbReference type="InterPro" id="IPR005846">
    <property type="entry name" value="A-D-PHexomutase_a/b/a-III"/>
</dbReference>
<dbReference type="PANTHER" id="PTHR42946:SF1">
    <property type="entry name" value="PHOSPHOGLUCOMUTASE (ALPHA-D-GLUCOSE-1,6-BISPHOSPHATE-DEPENDENT)"/>
    <property type="match status" value="1"/>
</dbReference>
<dbReference type="CDD" id="cd05802">
    <property type="entry name" value="GlmM"/>
    <property type="match status" value="1"/>
</dbReference>
<proteinExistence type="inferred from homology"/>
<comment type="cofactor">
    <cofactor evidence="8">
        <name>Mg(2+)</name>
        <dbReference type="ChEBI" id="CHEBI:18420"/>
    </cofactor>
    <text evidence="8">Binds 1 Mg(2+) ion per subunit.</text>
</comment>
<feature type="domain" description="Alpha-D-phosphohexomutase alpha/beta/alpha" evidence="14">
    <location>
        <begin position="261"/>
        <end position="372"/>
    </location>
</feature>
<dbReference type="InterPro" id="IPR036900">
    <property type="entry name" value="A-D-PHexomutase_C_sf"/>
</dbReference>
<comment type="catalytic activity">
    <reaction evidence="8 10">
        <text>alpha-D-glucosamine 1-phosphate = D-glucosamine 6-phosphate</text>
        <dbReference type="Rhea" id="RHEA:23424"/>
        <dbReference type="ChEBI" id="CHEBI:58516"/>
        <dbReference type="ChEBI" id="CHEBI:58725"/>
        <dbReference type="EC" id="5.4.2.10"/>
    </reaction>
</comment>
<dbReference type="Gene3D" id="3.30.310.50">
    <property type="entry name" value="Alpha-D-phosphohexomutase, C-terminal domain"/>
    <property type="match status" value="1"/>
</dbReference>
<evidence type="ECO:0000259" key="11">
    <source>
        <dbReference type="Pfam" id="PF00408"/>
    </source>
</evidence>
<feature type="binding site" evidence="8">
    <location>
        <position position="248"/>
    </location>
    <ligand>
        <name>Mg(2+)</name>
        <dbReference type="ChEBI" id="CHEBI:18420"/>
    </ligand>
</feature>
<dbReference type="STRING" id="1121391.SAMN02745206_00089"/>
<dbReference type="PANTHER" id="PTHR42946">
    <property type="entry name" value="PHOSPHOHEXOSE MUTASE"/>
    <property type="match status" value="1"/>
</dbReference>
<dbReference type="AlphaFoldDB" id="A0A1M4SG09"/>
<gene>
    <name evidence="8" type="primary">glmM</name>
    <name evidence="15" type="ORF">SAMN02745206_00089</name>
</gene>
<feature type="domain" description="Alpha-D-phosphohexomutase C-terminal" evidence="11">
    <location>
        <begin position="377"/>
        <end position="443"/>
    </location>
</feature>
<dbReference type="InterPro" id="IPR005843">
    <property type="entry name" value="A-D-PHexomutase_C"/>
</dbReference>
<comment type="PTM">
    <text evidence="8">Activated by phosphorylation.</text>
</comment>
<feature type="binding site" evidence="8">
    <location>
        <position position="246"/>
    </location>
    <ligand>
        <name>Mg(2+)</name>
        <dbReference type="ChEBI" id="CHEBI:18420"/>
    </ligand>
</feature>
<feature type="binding site" evidence="8">
    <location>
        <position position="244"/>
    </location>
    <ligand>
        <name>Mg(2+)</name>
        <dbReference type="ChEBI" id="CHEBI:18420"/>
    </ligand>
</feature>
<evidence type="ECO:0000259" key="12">
    <source>
        <dbReference type="Pfam" id="PF02878"/>
    </source>
</evidence>
<feature type="binding site" description="via phosphate group" evidence="8">
    <location>
        <position position="101"/>
    </location>
    <ligand>
        <name>Mg(2+)</name>
        <dbReference type="ChEBI" id="CHEBI:18420"/>
    </ligand>
</feature>
<keyword evidence="3 8" id="KW-0479">Metal-binding</keyword>
<dbReference type="SUPFAM" id="SSF55957">
    <property type="entry name" value="Phosphoglucomutase, C-terminal domain"/>
    <property type="match status" value="1"/>
</dbReference>
<evidence type="ECO:0000256" key="3">
    <source>
        <dbReference type="ARBA" id="ARBA00022723"/>
    </source>
</evidence>
<dbReference type="InterPro" id="IPR005844">
    <property type="entry name" value="A-D-PHexomutase_a/b/a-I"/>
</dbReference>
<dbReference type="InterPro" id="IPR016066">
    <property type="entry name" value="A-D-PHexomutase_CS"/>
</dbReference>
<dbReference type="GO" id="GO:0006048">
    <property type="term" value="P:UDP-N-acetylglucosamine biosynthetic process"/>
    <property type="evidence" value="ECO:0007669"/>
    <property type="project" value="TreeGrafter"/>
</dbReference>
<keyword evidence="4 8" id="KW-0460">Magnesium</keyword>
<dbReference type="EC" id="5.4.2.10" evidence="6 8"/>
<dbReference type="InterPro" id="IPR005845">
    <property type="entry name" value="A-D-PHexomutase_a/b/a-II"/>
</dbReference>
<dbReference type="FunFam" id="3.40.120.10:FF:000002">
    <property type="entry name" value="Phosphoglucosamine mutase"/>
    <property type="match status" value="1"/>
</dbReference>
<feature type="domain" description="Alpha-D-phosphohexomutase alpha/beta/alpha" evidence="12">
    <location>
        <begin position="3"/>
        <end position="134"/>
    </location>
</feature>
<dbReference type="Gene3D" id="3.40.120.10">
    <property type="entry name" value="Alpha-D-Glucose-1,6-Bisphosphate, subunit A, domain 3"/>
    <property type="match status" value="3"/>
</dbReference>
<dbReference type="EMBL" id="FQVB01000003">
    <property type="protein sequence ID" value="SHE31129.1"/>
    <property type="molecule type" value="Genomic_DNA"/>
</dbReference>
<name>A0A1M4SG09_9BACT</name>
<dbReference type="PROSITE" id="PS00710">
    <property type="entry name" value="PGM_PMM"/>
    <property type="match status" value="1"/>
</dbReference>
<dbReference type="InterPro" id="IPR050060">
    <property type="entry name" value="Phosphoglucosamine_mutase"/>
</dbReference>
<dbReference type="SUPFAM" id="SSF53738">
    <property type="entry name" value="Phosphoglucomutase, first 3 domains"/>
    <property type="match status" value="3"/>
</dbReference>
<dbReference type="Pfam" id="PF00408">
    <property type="entry name" value="PGM_PMM_IV"/>
    <property type="match status" value="1"/>
</dbReference>
<feature type="modified residue" description="Phosphoserine" evidence="8">
    <location>
        <position position="101"/>
    </location>
</feature>
<dbReference type="RefSeq" id="WP_073035896.1">
    <property type="nucleotide sequence ID" value="NZ_FQVB01000003.1"/>
</dbReference>
<evidence type="ECO:0000256" key="10">
    <source>
        <dbReference type="RuleBase" id="RU004327"/>
    </source>
</evidence>
<dbReference type="OrthoDB" id="9806956at2"/>
<dbReference type="Pfam" id="PF02879">
    <property type="entry name" value="PGM_PMM_II"/>
    <property type="match status" value="1"/>
</dbReference>
<dbReference type="Proteomes" id="UP000184076">
    <property type="component" value="Unassembled WGS sequence"/>
</dbReference>
<dbReference type="NCBIfam" id="NF008139">
    <property type="entry name" value="PRK10887.1"/>
    <property type="match status" value="1"/>
</dbReference>
<keyword evidence="2 8" id="KW-0597">Phosphoprotein</keyword>
<feature type="active site" description="Phosphoserine intermediate" evidence="8">
    <location>
        <position position="101"/>
    </location>
</feature>
<evidence type="ECO:0000256" key="2">
    <source>
        <dbReference type="ARBA" id="ARBA00022553"/>
    </source>
</evidence>
<evidence type="ECO:0000256" key="6">
    <source>
        <dbReference type="ARBA" id="ARBA00066330"/>
    </source>
</evidence>
<keyword evidence="5 8" id="KW-0413">Isomerase</keyword>
<dbReference type="GO" id="GO:0008966">
    <property type="term" value="F:phosphoglucosamine mutase activity"/>
    <property type="evidence" value="ECO:0007669"/>
    <property type="project" value="UniProtKB-UniRule"/>
</dbReference>
<comment type="function">
    <text evidence="8 10">Catalyzes the conversion of glucosamine-6-phosphate to glucosamine-1-phosphate.</text>
</comment>
<evidence type="ECO:0000256" key="7">
    <source>
        <dbReference type="ARBA" id="ARBA00068193"/>
    </source>
</evidence>
<sequence>MGELFGTDGIRGIANAYPMTTDIALKVGMGAAHLFRNRHQRPKIVIGKDTRISGYMIENAITAGICAMGVDVLLVGPLPTPGIAFITTSMRADAGIVISASHNPYEYNGIKIFAGTGFKLPDEVEAEIERLILTGEIDRIPRPDVADIGRAKRIDDAHGRYIVYLKNTFPRNLTLEGLKIVLDCAHGAAYKVAPAVFEELGAQVIVVGDRPNGKNINSGCGSLHPGEMARLVQEHEAHVGIAFDGDADRVILADENGEILDGDQVMAICAKHLHARGRLQKNTVVATVMSNMGLEVALRSMGISLVRTAVGDRYVVERMIQDDYCLGGEQSGHIIFLEHSTTGDGILSALQILAVMLEAQRPLSELKTVMERFPQTLKNVRVAQKRNIEEVPEIMTCASKIEDRLGSDGRLLIRPSGTEPVIRVMIEGRDETLIETLAEEMADLIRKHFNRPTTATAEGSSCCS</sequence>
<evidence type="ECO:0000313" key="15">
    <source>
        <dbReference type="EMBL" id="SHE31129.1"/>
    </source>
</evidence>
<dbReference type="FunFam" id="3.30.310.50:FF:000001">
    <property type="entry name" value="Phosphoglucosamine mutase"/>
    <property type="match status" value="1"/>
</dbReference>
<dbReference type="InterPro" id="IPR006352">
    <property type="entry name" value="GlmM_bact"/>
</dbReference>
<dbReference type="InterPro" id="IPR016055">
    <property type="entry name" value="A-D-PHexomutase_a/b/a-I/II/III"/>
</dbReference>
<dbReference type="Pfam" id="PF02878">
    <property type="entry name" value="PGM_PMM_I"/>
    <property type="match status" value="1"/>
</dbReference>
<dbReference type="GO" id="GO:0005975">
    <property type="term" value="P:carbohydrate metabolic process"/>
    <property type="evidence" value="ECO:0007669"/>
    <property type="project" value="InterPro"/>
</dbReference>